<dbReference type="PANTHER" id="PTHR12304">
    <property type="entry name" value="INOSINE-URIDINE PREFERRING NUCLEOSIDE HYDROLASE"/>
    <property type="match status" value="1"/>
</dbReference>
<feature type="domain" description="Inosine/uridine-preferring nucleoside hydrolase" evidence="4">
    <location>
        <begin position="6"/>
        <end position="282"/>
    </location>
</feature>
<dbReference type="PANTHER" id="PTHR12304:SF4">
    <property type="entry name" value="URIDINE NUCLEOSIDASE"/>
    <property type="match status" value="1"/>
</dbReference>
<dbReference type="Gene3D" id="3.90.245.10">
    <property type="entry name" value="Ribonucleoside hydrolase-like"/>
    <property type="match status" value="1"/>
</dbReference>
<name>A0A194VYY7_CYTMA</name>
<evidence type="ECO:0000313" key="5">
    <source>
        <dbReference type="EMBL" id="KUI69083.1"/>
    </source>
</evidence>
<evidence type="ECO:0000256" key="3">
    <source>
        <dbReference type="ARBA" id="ARBA00023295"/>
    </source>
</evidence>
<dbReference type="OrthoDB" id="432381at2759"/>
<comment type="similarity">
    <text evidence="1">Belongs to the IUNH family.</text>
</comment>
<dbReference type="SUPFAM" id="SSF53590">
    <property type="entry name" value="Nucleoside hydrolase"/>
    <property type="match status" value="1"/>
</dbReference>
<dbReference type="InterPro" id="IPR036452">
    <property type="entry name" value="Ribo_hydro-like"/>
</dbReference>
<evidence type="ECO:0000256" key="1">
    <source>
        <dbReference type="ARBA" id="ARBA00009176"/>
    </source>
</evidence>
<evidence type="ECO:0000256" key="2">
    <source>
        <dbReference type="ARBA" id="ARBA00022801"/>
    </source>
</evidence>
<dbReference type="GO" id="GO:0006152">
    <property type="term" value="P:purine nucleoside catabolic process"/>
    <property type="evidence" value="ECO:0007669"/>
    <property type="project" value="TreeGrafter"/>
</dbReference>
<gene>
    <name evidence="5" type="ORF">VM1G_04190</name>
</gene>
<dbReference type="AlphaFoldDB" id="A0A194VYY7"/>
<dbReference type="Proteomes" id="UP000078559">
    <property type="component" value="Chromosome 4"/>
</dbReference>
<sequence length="285" mass="29896">MPPIPVLIDTDPGIDDSVAILLALLSPNISIKAITRVSGNLTADICTRNALKVLDLSSNLGAREITVSQGPLAPICRPYPKDPFSHGADGLGELGLKDSDLKEDGRWAPDVILETVNSVWKETKDFKEDGDEGLTVLCLGPLTNLALAIKKDPTLPSRIRKVIAISGSFGFGTAGSVRATGDNPASEWNVFVDPEAADMVFKSGLGSKVIALGLDVTTRIDIDLSARHREKLAEVIAASAKTSSEASFILGVVGFGESKGFPSYCCLIDSLAVAVAIDESLVGAP</sequence>
<evidence type="ECO:0000259" key="4">
    <source>
        <dbReference type="Pfam" id="PF01156"/>
    </source>
</evidence>
<dbReference type="GO" id="GO:0008477">
    <property type="term" value="F:purine nucleosidase activity"/>
    <property type="evidence" value="ECO:0007669"/>
    <property type="project" value="TreeGrafter"/>
</dbReference>
<evidence type="ECO:0000313" key="6">
    <source>
        <dbReference type="Proteomes" id="UP000078559"/>
    </source>
</evidence>
<keyword evidence="6" id="KW-1185">Reference proteome</keyword>
<protein>
    <submittedName>
        <fullName evidence="5">Uridine nucleosidase 1</fullName>
    </submittedName>
</protein>
<reference evidence="5" key="1">
    <citation type="submission" date="2014-12" db="EMBL/GenBank/DDBJ databases">
        <title>Genome Sequence of Valsa Canker Pathogens Uncovers a Specific Adaption of Colonization on Woody Bark.</title>
        <authorList>
            <person name="Yin Z."/>
            <person name="Liu H."/>
            <person name="Gao X."/>
            <person name="Li Z."/>
            <person name="Song N."/>
            <person name="Ke X."/>
            <person name="Dai Q."/>
            <person name="Wu Y."/>
            <person name="Sun Y."/>
            <person name="Xu J.-R."/>
            <person name="Kang Z.K."/>
            <person name="Wang L."/>
            <person name="Huang L."/>
        </authorList>
    </citation>
    <scope>NUCLEOTIDE SEQUENCE [LARGE SCALE GENOMIC DNA]</scope>
    <source>
        <strain evidence="5">03-8</strain>
    </source>
</reference>
<proteinExistence type="inferred from homology"/>
<dbReference type="GO" id="GO:0005829">
    <property type="term" value="C:cytosol"/>
    <property type="evidence" value="ECO:0007669"/>
    <property type="project" value="TreeGrafter"/>
</dbReference>
<keyword evidence="2" id="KW-0378">Hydrolase</keyword>
<dbReference type="InterPro" id="IPR001910">
    <property type="entry name" value="Inosine/uridine_hydrolase_dom"/>
</dbReference>
<dbReference type="EMBL" id="CM003101">
    <property type="protein sequence ID" value="KUI69083.1"/>
    <property type="molecule type" value="Genomic_DNA"/>
</dbReference>
<accession>A0A194VYY7</accession>
<dbReference type="InterPro" id="IPR023186">
    <property type="entry name" value="IUNH"/>
</dbReference>
<dbReference type="SMR" id="A0A194VYY7"/>
<organism evidence="5 6">
    <name type="scientific">Cytospora mali</name>
    <name type="common">Apple Valsa canker fungus</name>
    <name type="synonym">Valsa mali</name>
    <dbReference type="NCBI Taxonomy" id="578113"/>
    <lineage>
        <taxon>Eukaryota</taxon>
        <taxon>Fungi</taxon>
        <taxon>Dikarya</taxon>
        <taxon>Ascomycota</taxon>
        <taxon>Pezizomycotina</taxon>
        <taxon>Sordariomycetes</taxon>
        <taxon>Sordariomycetidae</taxon>
        <taxon>Diaporthales</taxon>
        <taxon>Cytosporaceae</taxon>
        <taxon>Cytospora</taxon>
    </lineage>
</organism>
<dbReference type="Pfam" id="PF01156">
    <property type="entry name" value="IU_nuc_hydro"/>
    <property type="match status" value="1"/>
</dbReference>
<keyword evidence="3" id="KW-0326">Glycosidase</keyword>